<feature type="region of interest" description="Disordered" evidence="1">
    <location>
        <begin position="1"/>
        <end position="26"/>
    </location>
</feature>
<protein>
    <submittedName>
        <fullName evidence="2">Uncharacterized protein</fullName>
    </submittedName>
</protein>
<dbReference type="EMBL" id="CP137640">
    <property type="protein sequence ID" value="WVX80768.1"/>
    <property type="molecule type" value="Genomic_DNA"/>
</dbReference>
<dbReference type="RefSeq" id="WP_338449699.1">
    <property type="nucleotide sequence ID" value="NZ_CP137640.1"/>
</dbReference>
<dbReference type="Proteomes" id="UP001357223">
    <property type="component" value="Chromosome"/>
</dbReference>
<organism evidence="2 3">
    <name type="scientific">Niallia oryzisoli</name>
    <dbReference type="NCBI Taxonomy" id="1737571"/>
    <lineage>
        <taxon>Bacteria</taxon>
        <taxon>Bacillati</taxon>
        <taxon>Bacillota</taxon>
        <taxon>Bacilli</taxon>
        <taxon>Bacillales</taxon>
        <taxon>Bacillaceae</taxon>
        <taxon>Niallia</taxon>
    </lineage>
</organism>
<gene>
    <name evidence="2" type="ORF">R4Z09_26700</name>
</gene>
<accession>A0ABZ2CCK1</accession>
<evidence type="ECO:0000313" key="3">
    <source>
        <dbReference type="Proteomes" id="UP001357223"/>
    </source>
</evidence>
<keyword evidence="3" id="KW-1185">Reference proteome</keyword>
<proteinExistence type="predicted"/>
<evidence type="ECO:0000313" key="2">
    <source>
        <dbReference type="EMBL" id="WVX80768.1"/>
    </source>
</evidence>
<sequence length="45" mass="5425">MTNEEEFLEGEDTMEENPLFAPDEITEPVKPSFERGFKMWWDGWE</sequence>
<reference evidence="2 3" key="1">
    <citation type="submission" date="2023-10" db="EMBL/GenBank/DDBJ databases">
        <title>Niallia locisalis sp.nov. isolated from a salt pond sample.</title>
        <authorList>
            <person name="Li X.-J."/>
            <person name="Dong L."/>
        </authorList>
    </citation>
    <scope>NUCLEOTIDE SEQUENCE [LARGE SCALE GENOMIC DNA]</scope>
    <source>
        <strain evidence="2 3">DSM 29761</strain>
    </source>
</reference>
<name>A0ABZ2CCK1_9BACI</name>
<feature type="compositionally biased region" description="Acidic residues" evidence="1">
    <location>
        <begin position="1"/>
        <end position="15"/>
    </location>
</feature>
<evidence type="ECO:0000256" key="1">
    <source>
        <dbReference type="SAM" id="MobiDB-lite"/>
    </source>
</evidence>